<dbReference type="PANTHER" id="PTHR30115:SF11">
    <property type="entry name" value="NITROGEN REGULATORY PROTEIN P-II HOMOLOG"/>
    <property type="match status" value="1"/>
</dbReference>
<dbReference type="EMBL" id="MFYX01000139">
    <property type="protein sequence ID" value="OGK00820.1"/>
    <property type="molecule type" value="Genomic_DNA"/>
</dbReference>
<dbReference type="InterPro" id="IPR015867">
    <property type="entry name" value="N-reg_PII/ATP_PRibTrfase_C"/>
</dbReference>
<protein>
    <recommendedName>
        <fullName evidence="3">Transcriptional regulator</fullName>
    </recommendedName>
</protein>
<dbReference type="Proteomes" id="UP000179243">
    <property type="component" value="Unassembled WGS sequence"/>
</dbReference>
<reference evidence="1 2" key="1">
    <citation type="journal article" date="2016" name="Nat. Commun.">
        <title>Thousands of microbial genomes shed light on interconnected biogeochemical processes in an aquifer system.</title>
        <authorList>
            <person name="Anantharaman K."/>
            <person name="Brown C.T."/>
            <person name="Hug L.A."/>
            <person name="Sharon I."/>
            <person name="Castelle C.J."/>
            <person name="Probst A.J."/>
            <person name="Thomas B.C."/>
            <person name="Singh A."/>
            <person name="Wilkins M.J."/>
            <person name="Karaoz U."/>
            <person name="Brodie E.L."/>
            <person name="Williams K.H."/>
            <person name="Hubbard S.S."/>
            <person name="Banfield J.F."/>
        </authorList>
    </citation>
    <scope>NUCLEOTIDE SEQUENCE [LARGE SCALE GENOMIC DNA]</scope>
</reference>
<dbReference type="InterPro" id="IPR011322">
    <property type="entry name" value="N-reg_PII-like_a/b"/>
</dbReference>
<dbReference type="GO" id="GO:0006808">
    <property type="term" value="P:regulation of nitrogen utilization"/>
    <property type="evidence" value="ECO:0007669"/>
    <property type="project" value="InterPro"/>
</dbReference>
<sequence length="102" mass="10920">MKQVIAYVKSHKLPEVAEALREIEGLTGMSHGAVQGFGRGPAIDLVKMDRVEVFCKDGLAGKVINTILDAAHEGLRGDGKVYVCPVEEAVRISTKENGETAV</sequence>
<evidence type="ECO:0000313" key="1">
    <source>
        <dbReference type="EMBL" id="OGK00820.1"/>
    </source>
</evidence>
<proteinExistence type="predicted"/>
<dbReference type="AlphaFoldDB" id="A0A1F7F2C5"/>
<dbReference type="SUPFAM" id="SSF54913">
    <property type="entry name" value="GlnB-like"/>
    <property type="match status" value="1"/>
</dbReference>
<gene>
    <name evidence="1" type="ORF">A2519_07785</name>
</gene>
<dbReference type="GO" id="GO:0005524">
    <property type="term" value="F:ATP binding"/>
    <property type="evidence" value="ECO:0007669"/>
    <property type="project" value="TreeGrafter"/>
</dbReference>
<dbReference type="Pfam" id="PF00543">
    <property type="entry name" value="P-II"/>
    <property type="match status" value="1"/>
</dbReference>
<evidence type="ECO:0008006" key="3">
    <source>
        <dbReference type="Google" id="ProtNLM"/>
    </source>
</evidence>
<dbReference type="GO" id="GO:0030234">
    <property type="term" value="F:enzyme regulator activity"/>
    <property type="evidence" value="ECO:0007669"/>
    <property type="project" value="InterPro"/>
</dbReference>
<name>A0A1F7F2C5_UNCRA</name>
<dbReference type="Gene3D" id="3.30.70.120">
    <property type="match status" value="1"/>
</dbReference>
<organism evidence="1 2">
    <name type="scientific">Candidatus Raymondbacteria bacterium RIFOXYD12_FULL_49_13</name>
    <dbReference type="NCBI Taxonomy" id="1817890"/>
    <lineage>
        <taxon>Bacteria</taxon>
        <taxon>Raymondiibacteriota</taxon>
    </lineage>
</organism>
<dbReference type="SMART" id="SM00938">
    <property type="entry name" value="P-II"/>
    <property type="match status" value="1"/>
</dbReference>
<comment type="caution">
    <text evidence="1">The sequence shown here is derived from an EMBL/GenBank/DDBJ whole genome shotgun (WGS) entry which is preliminary data.</text>
</comment>
<accession>A0A1F7F2C5</accession>
<dbReference type="PRINTS" id="PR00340">
    <property type="entry name" value="PIIGLNB"/>
</dbReference>
<dbReference type="PROSITE" id="PS51343">
    <property type="entry name" value="PII_GLNB_DOM"/>
    <property type="match status" value="1"/>
</dbReference>
<dbReference type="PANTHER" id="PTHR30115">
    <property type="entry name" value="NITROGEN REGULATORY PROTEIN P-II"/>
    <property type="match status" value="1"/>
</dbReference>
<evidence type="ECO:0000313" key="2">
    <source>
        <dbReference type="Proteomes" id="UP000179243"/>
    </source>
</evidence>
<dbReference type="GO" id="GO:0005829">
    <property type="term" value="C:cytosol"/>
    <property type="evidence" value="ECO:0007669"/>
    <property type="project" value="TreeGrafter"/>
</dbReference>
<dbReference type="InterPro" id="IPR002187">
    <property type="entry name" value="N-reg_PII"/>
</dbReference>